<dbReference type="InterPro" id="IPR024476">
    <property type="entry name" value="DUF3861"/>
</dbReference>
<dbReference type="RefSeq" id="WP_027471829.1">
    <property type="nucleotide sequence ID" value="NZ_BAMD01000058.1"/>
</dbReference>
<dbReference type="EMBL" id="BAMD01000058">
    <property type="protein sequence ID" value="GAF04855.1"/>
    <property type="molecule type" value="Genomic_DNA"/>
</dbReference>
<proteinExistence type="predicted"/>
<protein>
    <recommendedName>
        <fullName evidence="3">DUF3861 domain-containing protein</fullName>
    </recommendedName>
</protein>
<dbReference type="Pfam" id="PF12977">
    <property type="entry name" value="DUF3861"/>
    <property type="match status" value="1"/>
</dbReference>
<reference evidence="1 2" key="1">
    <citation type="journal article" date="2014" name="Genome Announc.">
        <title>Draft Genome Sequence of Cytophaga fermentans JCM 21142T, a Facultative Anaerobe Isolated from Marine Mud.</title>
        <authorList>
            <person name="Starns D."/>
            <person name="Oshima K."/>
            <person name="Suda W."/>
            <person name="Iino T."/>
            <person name="Yuki M."/>
            <person name="Inoue J."/>
            <person name="Kitamura K."/>
            <person name="Iida T."/>
            <person name="Darby A."/>
            <person name="Hattori M."/>
            <person name="Ohkuma M."/>
        </authorList>
    </citation>
    <scope>NUCLEOTIDE SEQUENCE [LARGE SCALE GENOMIC DNA]</scope>
    <source>
        <strain evidence="1 2">JCM 21142</strain>
    </source>
</reference>
<comment type="caution">
    <text evidence="1">The sequence shown here is derived from an EMBL/GenBank/DDBJ whole genome shotgun (WGS) entry which is preliminary data.</text>
</comment>
<dbReference type="Proteomes" id="UP000019402">
    <property type="component" value="Unassembled WGS sequence"/>
</dbReference>
<dbReference type="STRING" id="869213.GCA_000517085_02176"/>
<dbReference type="eggNOG" id="ENOG5032YDA">
    <property type="taxonomic scope" value="Bacteria"/>
</dbReference>
<evidence type="ECO:0000313" key="1">
    <source>
        <dbReference type="EMBL" id="GAF04855.1"/>
    </source>
</evidence>
<dbReference type="AlphaFoldDB" id="W7Y1U7"/>
<dbReference type="InterPro" id="IPR038194">
    <property type="entry name" value="DUF3861_sf"/>
</dbReference>
<accession>W7Y1U7</accession>
<evidence type="ECO:0000313" key="2">
    <source>
        <dbReference type="Proteomes" id="UP000019402"/>
    </source>
</evidence>
<dbReference type="Gene3D" id="3.10.20.850">
    <property type="entry name" value="Protein of unknown function DUF3861"/>
    <property type="match status" value="1"/>
</dbReference>
<dbReference type="OrthoDB" id="119700at2"/>
<sequence>MKYKVTVEEMSGDNKLIFETENQENILRIVEKLKQHPNVDKEDAAAFGVGLKLLSTIILKNKNTPLFKDFLPHFKDFMKTLKGSMTK</sequence>
<evidence type="ECO:0008006" key="3">
    <source>
        <dbReference type="Google" id="ProtNLM"/>
    </source>
</evidence>
<name>W7Y1U7_9BACT</name>
<gene>
    <name evidence="1" type="ORF">JCM21142_93575</name>
</gene>
<organism evidence="1 2">
    <name type="scientific">Saccharicrinis fermentans DSM 9555 = JCM 21142</name>
    <dbReference type="NCBI Taxonomy" id="869213"/>
    <lineage>
        <taxon>Bacteria</taxon>
        <taxon>Pseudomonadati</taxon>
        <taxon>Bacteroidota</taxon>
        <taxon>Bacteroidia</taxon>
        <taxon>Marinilabiliales</taxon>
        <taxon>Marinilabiliaceae</taxon>
        <taxon>Saccharicrinis</taxon>
    </lineage>
</organism>
<keyword evidence="2" id="KW-1185">Reference proteome</keyword>